<evidence type="ECO:0000313" key="2">
    <source>
        <dbReference type="EMBL" id="MXR00233.1"/>
    </source>
</evidence>
<feature type="region of interest" description="Disordered" evidence="1">
    <location>
        <begin position="170"/>
        <end position="193"/>
    </location>
</feature>
<dbReference type="Proteomes" id="UP000322234">
    <property type="component" value="Unassembled WGS sequence"/>
</dbReference>
<dbReference type="EMBL" id="VBQZ03026818">
    <property type="protein sequence ID" value="MXR00233.1"/>
    <property type="molecule type" value="Genomic_DNA"/>
</dbReference>
<accession>A0A6B0SCH4</accession>
<proteinExistence type="predicted"/>
<reference evidence="2" key="1">
    <citation type="submission" date="2019-10" db="EMBL/GenBank/DDBJ databases">
        <title>The sequence and de novo assembly of the wild yak genome.</title>
        <authorList>
            <person name="Liu Y."/>
        </authorList>
    </citation>
    <scope>NUCLEOTIDE SEQUENCE [LARGE SCALE GENOMIC DNA]</scope>
    <source>
        <strain evidence="2">WY2019</strain>
    </source>
</reference>
<dbReference type="AlphaFoldDB" id="A0A6B0SCH4"/>
<feature type="region of interest" description="Disordered" evidence="1">
    <location>
        <begin position="21"/>
        <end position="47"/>
    </location>
</feature>
<comment type="caution">
    <text evidence="2">The sequence shown here is derived from an EMBL/GenBank/DDBJ whole genome shotgun (WGS) entry which is preliminary data.</text>
</comment>
<organism evidence="2 3">
    <name type="scientific">Bos mutus</name>
    <name type="common">wild yak</name>
    <dbReference type="NCBI Taxonomy" id="72004"/>
    <lineage>
        <taxon>Eukaryota</taxon>
        <taxon>Metazoa</taxon>
        <taxon>Chordata</taxon>
        <taxon>Craniata</taxon>
        <taxon>Vertebrata</taxon>
        <taxon>Euteleostomi</taxon>
        <taxon>Mammalia</taxon>
        <taxon>Eutheria</taxon>
        <taxon>Laurasiatheria</taxon>
        <taxon>Artiodactyla</taxon>
        <taxon>Ruminantia</taxon>
        <taxon>Pecora</taxon>
        <taxon>Bovidae</taxon>
        <taxon>Bovinae</taxon>
        <taxon>Bos</taxon>
    </lineage>
</organism>
<feature type="compositionally biased region" description="Low complexity" evidence="1">
    <location>
        <begin position="21"/>
        <end position="31"/>
    </location>
</feature>
<protein>
    <submittedName>
        <fullName evidence="2">Uncharacterized protein</fullName>
    </submittedName>
</protein>
<keyword evidence="3" id="KW-1185">Reference proteome</keyword>
<evidence type="ECO:0000256" key="1">
    <source>
        <dbReference type="SAM" id="MobiDB-lite"/>
    </source>
</evidence>
<sequence length="207" mass="20971">MAPGTSGRLGACAPAPAVAASGTARAPAGRPSLEATPVRARKSKPSSATSLCALVGEREGARWGETGKDPVGHRSARGAQLCPLRPTCWGLRGEIGTPGCDQAVGQRTYNVVTGAPGVLGCWDLLGCHTHASDFVGCSHLYPRWGVGPGCSRWLPVPFFPWAGQWMETGTSGPAGAHAPPAAPRAGSSAHASATGLRMGVLSARATG</sequence>
<evidence type="ECO:0000313" key="3">
    <source>
        <dbReference type="Proteomes" id="UP000322234"/>
    </source>
</evidence>
<name>A0A6B0SCH4_9CETA</name>
<gene>
    <name evidence="2" type="ORF">E5288_WYG019175</name>
</gene>